<feature type="compositionally biased region" description="Polar residues" evidence="1">
    <location>
        <begin position="91"/>
        <end position="103"/>
    </location>
</feature>
<protein>
    <submittedName>
        <fullName evidence="2">Uncharacterized protein</fullName>
    </submittedName>
</protein>
<name>A0AAD8Z3I8_9TELE</name>
<sequence>MNPFGLWPCSAPPACAGIGAPVWTSAWIMSLEIELVEKPPPPPLFLPFSLLRVNRGSVSPTPGDVAAGQEDSSTVGQFKTLLGAVGRPESEQNVPDLNCTAQRGGSKDRLSESSTHSLSGRGYSGCSATCQPAGCGYISIPFLFLCDHAPFPQHLLEEKATCPSTTQTDGAPPSLCGPTLSVFVEGREMKVVEIGVDWSFLQEHSTH</sequence>
<feature type="region of interest" description="Disordered" evidence="1">
    <location>
        <begin position="85"/>
        <end position="122"/>
    </location>
</feature>
<keyword evidence="3" id="KW-1185">Reference proteome</keyword>
<evidence type="ECO:0000313" key="3">
    <source>
        <dbReference type="Proteomes" id="UP001239994"/>
    </source>
</evidence>
<dbReference type="Proteomes" id="UP001239994">
    <property type="component" value="Unassembled WGS sequence"/>
</dbReference>
<gene>
    <name evidence="2" type="ORF">P4O66_012072</name>
</gene>
<organism evidence="2 3">
    <name type="scientific">Electrophorus voltai</name>
    <dbReference type="NCBI Taxonomy" id="2609070"/>
    <lineage>
        <taxon>Eukaryota</taxon>
        <taxon>Metazoa</taxon>
        <taxon>Chordata</taxon>
        <taxon>Craniata</taxon>
        <taxon>Vertebrata</taxon>
        <taxon>Euteleostomi</taxon>
        <taxon>Actinopterygii</taxon>
        <taxon>Neopterygii</taxon>
        <taxon>Teleostei</taxon>
        <taxon>Ostariophysi</taxon>
        <taxon>Gymnotiformes</taxon>
        <taxon>Gymnotoidei</taxon>
        <taxon>Gymnotidae</taxon>
        <taxon>Electrophorus</taxon>
    </lineage>
</organism>
<comment type="caution">
    <text evidence="2">The sequence shown here is derived from an EMBL/GenBank/DDBJ whole genome shotgun (WGS) entry which is preliminary data.</text>
</comment>
<dbReference type="AlphaFoldDB" id="A0AAD8Z3I8"/>
<evidence type="ECO:0000313" key="2">
    <source>
        <dbReference type="EMBL" id="KAK1792282.1"/>
    </source>
</evidence>
<reference evidence="2" key="1">
    <citation type="submission" date="2023-03" db="EMBL/GenBank/DDBJ databases">
        <title>Electrophorus voltai genome.</title>
        <authorList>
            <person name="Bian C."/>
        </authorList>
    </citation>
    <scope>NUCLEOTIDE SEQUENCE</scope>
    <source>
        <strain evidence="2">CB-2022</strain>
        <tissue evidence="2">Muscle</tissue>
    </source>
</reference>
<dbReference type="EMBL" id="JAROKS010000019">
    <property type="protein sequence ID" value="KAK1792282.1"/>
    <property type="molecule type" value="Genomic_DNA"/>
</dbReference>
<proteinExistence type="predicted"/>
<evidence type="ECO:0000256" key="1">
    <source>
        <dbReference type="SAM" id="MobiDB-lite"/>
    </source>
</evidence>
<accession>A0AAD8Z3I8</accession>